<evidence type="ECO:0000256" key="1">
    <source>
        <dbReference type="SAM" id="SignalP"/>
    </source>
</evidence>
<keyword evidence="1" id="KW-0732">Signal</keyword>
<comment type="caution">
    <text evidence="3">The sequence shown here is derived from an EMBL/GenBank/DDBJ whole genome shotgun (WGS) entry which is preliminary data.</text>
</comment>
<organism evidence="3 4">
    <name type="scientific">Symmachiella macrocystis</name>
    <dbReference type="NCBI Taxonomy" id="2527985"/>
    <lineage>
        <taxon>Bacteria</taxon>
        <taxon>Pseudomonadati</taxon>
        <taxon>Planctomycetota</taxon>
        <taxon>Planctomycetia</taxon>
        <taxon>Planctomycetales</taxon>
        <taxon>Planctomycetaceae</taxon>
        <taxon>Symmachiella</taxon>
    </lineage>
</organism>
<dbReference type="EMBL" id="SJPP01000001">
    <property type="protein sequence ID" value="TWU13155.1"/>
    <property type="molecule type" value="Genomic_DNA"/>
</dbReference>
<dbReference type="Pfam" id="PF01156">
    <property type="entry name" value="IU_nuc_hydro"/>
    <property type="match status" value="1"/>
</dbReference>
<dbReference type="SUPFAM" id="SSF53590">
    <property type="entry name" value="Nucleoside hydrolase"/>
    <property type="match status" value="1"/>
</dbReference>
<evidence type="ECO:0000259" key="2">
    <source>
        <dbReference type="Pfam" id="PF01156"/>
    </source>
</evidence>
<feature type="domain" description="Inosine/uridine-preferring nucleoside hydrolase" evidence="2">
    <location>
        <begin position="39"/>
        <end position="290"/>
    </location>
</feature>
<dbReference type="RefSeq" id="WP_231963017.1">
    <property type="nucleotide sequence ID" value="NZ_SJPP01000001.1"/>
</dbReference>
<reference evidence="3 4" key="1">
    <citation type="submission" date="2019-02" db="EMBL/GenBank/DDBJ databases">
        <title>Deep-cultivation of Planctomycetes and their phenomic and genomic characterization uncovers novel biology.</title>
        <authorList>
            <person name="Wiegand S."/>
            <person name="Jogler M."/>
            <person name="Boedeker C."/>
            <person name="Pinto D."/>
            <person name="Vollmers J."/>
            <person name="Rivas-Marin E."/>
            <person name="Kohn T."/>
            <person name="Peeters S.H."/>
            <person name="Heuer A."/>
            <person name="Rast P."/>
            <person name="Oberbeckmann S."/>
            <person name="Bunk B."/>
            <person name="Jeske O."/>
            <person name="Meyerdierks A."/>
            <person name="Storesund J.E."/>
            <person name="Kallscheuer N."/>
            <person name="Luecker S."/>
            <person name="Lage O.M."/>
            <person name="Pohl T."/>
            <person name="Merkel B.J."/>
            <person name="Hornburger P."/>
            <person name="Mueller R.-W."/>
            <person name="Bruemmer F."/>
            <person name="Labrenz M."/>
            <person name="Spormann A.M."/>
            <person name="Op Den Camp H."/>
            <person name="Overmann J."/>
            <person name="Amann R."/>
            <person name="Jetten M.S.M."/>
            <person name="Mascher T."/>
            <person name="Medema M.H."/>
            <person name="Devos D.P."/>
            <person name="Kaster A.-K."/>
            <person name="Ovreas L."/>
            <person name="Rohde M."/>
            <person name="Galperin M.Y."/>
            <person name="Jogler C."/>
        </authorList>
    </citation>
    <scope>NUCLEOTIDE SEQUENCE [LARGE SCALE GENOMIC DNA]</scope>
    <source>
        <strain evidence="3 4">CA54</strain>
    </source>
</reference>
<dbReference type="AlphaFoldDB" id="A0A5C6BMB5"/>
<gene>
    <name evidence="3" type="ORF">CA54_19810</name>
</gene>
<dbReference type="InterPro" id="IPR036452">
    <property type="entry name" value="Ribo_hydro-like"/>
</dbReference>
<accession>A0A5C6BMB5</accession>
<feature type="chain" id="PRO_5022988590" evidence="1">
    <location>
        <begin position="34"/>
        <end position="351"/>
    </location>
</feature>
<name>A0A5C6BMB5_9PLAN</name>
<proteinExistence type="predicted"/>
<dbReference type="CDD" id="cd02652">
    <property type="entry name" value="nuc_hydro_2"/>
    <property type="match status" value="1"/>
</dbReference>
<protein>
    <submittedName>
        <fullName evidence="3">Ribonucleoside hydrolase 1</fullName>
    </submittedName>
</protein>
<dbReference type="InterPro" id="IPR001910">
    <property type="entry name" value="Inosine/uridine_hydrolase_dom"/>
</dbReference>
<dbReference type="GO" id="GO:0016799">
    <property type="term" value="F:hydrolase activity, hydrolyzing N-glycosyl compounds"/>
    <property type="evidence" value="ECO:0007669"/>
    <property type="project" value="InterPro"/>
</dbReference>
<sequence precursor="true">MLLGCLHRLNFRRTMLILIPCFVVPFVSQTATAKEPVKLIFDTDLGDDIDDAMALATIHALQSRGECELLAVTIVKDNELSGPAANAINTFYGRPDIPVGVVKKGVRPQESRFTGSLTNTKNGDKQRYPHTLLSGNDAPNATELLRKTLVGQPDHSVVIAQVGYMTNLARLVNSPPDKISPLNGRDLVAKKVKLLSIMAGNFGPAKNKPEFNVVQDLASSKKLLTDWPTPVVISGYEIGLNIRYPWQSVEKDFGYVKHHPVHEAYLAWDKKPHERPTWDLTSVLYAVRPDHGYFGLSDAGTSTVDDRKLTQFEFDPDGLHRYLTVTPEQIIRVREALVQLTSQPPDVLPEQ</sequence>
<evidence type="ECO:0000313" key="3">
    <source>
        <dbReference type="EMBL" id="TWU13155.1"/>
    </source>
</evidence>
<dbReference type="PANTHER" id="PTHR43264:SF1">
    <property type="entry name" value="INOSINE_URIDINE-PREFERRING NUCLEOSIDE HYDROLASE DOMAIN-CONTAINING PROTEIN"/>
    <property type="match status" value="1"/>
</dbReference>
<dbReference type="Gene3D" id="3.90.245.10">
    <property type="entry name" value="Ribonucleoside hydrolase-like"/>
    <property type="match status" value="1"/>
</dbReference>
<keyword evidence="4" id="KW-1185">Reference proteome</keyword>
<feature type="signal peptide" evidence="1">
    <location>
        <begin position="1"/>
        <end position="33"/>
    </location>
</feature>
<dbReference type="Proteomes" id="UP000320735">
    <property type="component" value="Unassembled WGS sequence"/>
</dbReference>
<keyword evidence="3" id="KW-0378">Hydrolase</keyword>
<dbReference type="PANTHER" id="PTHR43264">
    <property type="match status" value="1"/>
</dbReference>
<evidence type="ECO:0000313" key="4">
    <source>
        <dbReference type="Proteomes" id="UP000320735"/>
    </source>
</evidence>